<comment type="subcellular location">
    <subcellularLocation>
        <location evidence="1">Periplasm</location>
    </subcellularLocation>
</comment>
<dbReference type="SUPFAM" id="SSF53850">
    <property type="entry name" value="Periplasmic binding protein-like II"/>
    <property type="match status" value="1"/>
</dbReference>
<comment type="caution">
    <text evidence="7">The sequence shown here is derived from an EMBL/GenBank/DDBJ whole genome shotgun (WGS) entry which is preliminary data.</text>
</comment>
<dbReference type="RefSeq" id="WP_039208094.1">
    <property type="nucleotide sequence ID" value="NZ_JTJZ01000016.1"/>
</dbReference>
<keyword evidence="3" id="KW-0732">Signal</keyword>
<proteinExistence type="predicted"/>
<dbReference type="GO" id="GO:0042597">
    <property type="term" value="C:periplasmic space"/>
    <property type="evidence" value="ECO:0007669"/>
    <property type="project" value="UniProtKB-SubCell"/>
</dbReference>
<dbReference type="OrthoDB" id="9769319at2"/>
<keyword evidence="4" id="KW-0574">Periplasm</keyword>
<name>A0A0B9AVG8_BRELN</name>
<reference evidence="7 8" key="1">
    <citation type="submission" date="2014-11" db="EMBL/GenBank/DDBJ databases">
        <title>Draft Genome Sequence of Brevibacterium linens AE038-8.</title>
        <authorList>
            <person name="Maizel D."/>
            <person name="Utturkar S.M."/>
            <person name="Brown S.D."/>
            <person name="Ferrero M."/>
            <person name="Rosen B.P."/>
        </authorList>
    </citation>
    <scope>NUCLEOTIDE SEQUENCE [LARGE SCALE GENOMIC DNA]</scope>
    <source>
        <strain evidence="7 8">AE038-8</strain>
    </source>
</reference>
<dbReference type="AlphaFoldDB" id="A0A0B9AVG8"/>
<dbReference type="Pfam" id="PF13416">
    <property type="entry name" value="SBP_bac_8"/>
    <property type="match status" value="1"/>
</dbReference>
<accession>A0A0B9AVG8</accession>
<evidence type="ECO:0000313" key="8">
    <source>
        <dbReference type="Proteomes" id="UP000031488"/>
    </source>
</evidence>
<evidence type="ECO:0008006" key="9">
    <source>
        <dbReference type="Google" id="ProtNLM"/>
    </source>
</evidence>
<evidence type="ECO:0000256" key="2">
    <source>
        <dbReference type="ARBA" id="ARBA00022448"/>
    </source>
</evidence>
<feature type="binding site" evidence="5">
    <location>
        <begin position="202"/>
        <end position="205"/>
    </location>
    <ligand>
        <name>spermidine</name>
        <dbReference type="ChEBI" id="CHEBI:57834"/>
    </ligand>
</feature>
<dbReference type="PATRIC" id="fig|1703.6.peg.1151"/>
<dbReference type="GO" id="GO:0019808">
    <property type="term" value="F:polyamine binding"/>
    <property type="evidence" value="ECO:0007669"/>
    <property type="project" value="InterPro"/>
</dbReference>
<evidence type="ECO:0000256" key="1">
    <source>
        <dbReference type="ARBA" id="ARBA00004418"/>
    </source>
</evidence>
<dbReference type="Gene3D" id="3.40.190.10">
    <property type="entry name" value="Periplasmic binding protein-like II"/>
    <property type="match status" value="2"/>
</dbReference>
<evidence type="ECO:0000313" key="7">
    <source>
        <dbReference type="EMBL" id="KHS53320.1"/>
    </source>
</evidence>
<dbReference type="PANTHER" id="PTHR30222">
    <property type="entry name" value="SPERMIDINE/PUTRESCINE-BINDING PERIPLASMIC PROTEIN"/>
    <property type="match status" value="1"/>
</dbReference>
<dbReference type="InterPro" id="IPR001188">
    <property type="entry name" value="Sperm_putr-bd"/>
</dbReference>
<keyword evidence="2" id="KW-0813">Transport</keyword>
<organism evidence="7 8">
    <name type="scientific">Brevibacterium linens</name>
    <dbReference type="NCBI Taxonomy" id="1703"/>
    <lineage>
        <taxon>Bacteria</taxon>
        <taxon>Bacillati</taxon>
        <taxon>Actinomycetota</taxon>
        <taxon>Actinomycetes</taxon>
        <taxon>Micrococcales</taxon>
        <taxon>Brevibacteriaceae</taxon>
        <taxon>Brevibacterium</taxon>
    </lineage>
</organism>
<feature type="region of interest" description="Disordered" evidence="6">
    <location>
        <begin position="363"/>
        <end position="387"/>
    </location>
</feature>
<dbReference type="PIRSF" id="PIRSF019574">
    <property type="entry name" value="Periplasmic_polyamine_BP"/>
    <property type="match status" value="1"/>
</dbReference>
<gene>
    <name evidence="7" type="ORF">AE0388_1263</name>
</gene>
<evidence type="ECO:0000256" key="6">
    <source>
        <dbReference type="SAM" id="MobiDB-lite"/>
    </source>
</evidence>
<dbReference type="EMBL" id="JTJZ01000016">
    <property type="protein sequence ID" value="KHS53320.1"/>
    <property type="molecule type" value="Genomic_DNA"/>
</dbReference>
<evidence type="ECO:0000256" key="3">
    <source>
        <dbReference type="ARBA" id="ARBA00022729"/>
    </source>
</evidence>
<protein>
    <recommendedName>
        <fullName evidence="9">Spermidine/putrescine ABC transporter substrate-binding protein</fullName>
    </recommendedName>
</protein>
<dbReference type="PRINTS" id="PR00909">
    <property type="entry name" value="SPERMDNBNDNG"/>
</dbReference>
<dbReference type="CDD" id="cd13590">
    <property type="entry name" value="PBP2_PotD_PotF_like"/>
    <property type="match status" value="1"/>
</dbReference>
<evidence type="ECO:0000256" key="5">
    <source>
        <dbReference type="PIRSR" id="PIRSR019574-1"/>
    </source>
</evidence>
<dbReference type="Proteomes" id="UP000031488">
    <property type="component" value="Unassembled WGS sequence"/>
</dbReference>
<dbReference type="STRING" id="1703.BLSMQ_0677"/>
<dbReference type="GO" id="GO:0015846">
    <property type="term" value="P:polyamine transport"/>
    <property type="evidence" value="ECO:0007669"/>
    <property type="project" value="InterPro"/>
</dbReference>
<sequence length="387" mass="42127">MTRTRPDVTFLAPRAASARLSRRALLAGFGVVGLGALSACGKTTKMAASPPADGELESKLNLYSWGDYDAPEIIDAFKSKFDVLVQVDSYGSNEELAAKLSTSRGTSGYDVVVPTGSNVPQMLEHDLLQELDLSLIPNFEHIDDNFKNQYFDPENTYTVCKAWGTTGFVYNTKKIDRDLTSWQDFVDTAQKEAAGTTALLEDPWEVAAIALAAMGVSLNTEDEGELDEARKIIVDQLAPNIKAYIGNAATGMIQGSFTLLHAFNGDARQGLTEVKDPESWKFVFPTPSANLWTDTWAIATGAPHPDSAHAFINHMISPDTAVEQLDYIGYPIGTKGLAEQAKKAELDEQDLIFPAQEVLDRLEPSKKTPADQIRTEIYADAQARSGA</sequence>
<dbReference type="PANTHER" id="PTHR30222:SF17">
    <property type="entry name" value="SPERMIDINE_PUTRESCINE-BINDING PERIPLASMIC PROTEIN"/>
    <property type="match status" value="1"/>
</dbReference>
<evidence type="ECO:0000256" key="4">
    <source>
        <dbReference type="ARBA" id="ARBA00022764"/>
    </source>
</evidence>
<dbReference type="InterPro" id="IPR006059">
    <property type="entry name" value="SBP"/>
</dbReference>
<keyword evidence="8" id="KW-1185">Reference proteome</keyword>